<evidence type="ECO:0000313" key="9">
    <source>
        <dbReference type="Proteomes" id="UP000637632"/>
    </source>
</evidence>
<evidence type="ECO:0000256" key="3">
    <source>
        <dbReference type="ARBA" id="ARBA00022759"/>
    </source>
</evidence>
<dbReference type="PANTHER" id="PTHR33146">
    <property type="entry name" value="ENDONUCLEASE 4"/>
    <property type="match status" value="1"/>
</dbReference>
<protein>
    <submittedName>
        <fullName evidence="8">S1/P1 nuclease</fullName>
    </submittedName>
</protein>
<feature type="signal peptide" evidence="7">
    <location>
        <begin position="1"/>
        <end position="22"/>
    </location>
</feature>
<evidence type="ECO:0000256" key="2">
    <source>
        <dbReference type="ARBA" id="ARBA00022723"/>
    </source>
</evidence>
<keyword evidence="3" id="KW-0255">Endonuclease</keyword>
<comment type="caution">
    <text evidence="8">The sequence shown here is derived from an EMBL/GenBank/DDBJ whole genome shotgun (WGS) entry which is preliminary data.</text>
</comment>
<dbReference type="Pfam" id="PF02265">
    <property type="entry name" value="S1-P1_nuclease"/>
    <property type="match status" value="1"/>
</dbReference>
<gene>
    <name evidence="8" type="ORF">H8K26_10660</name>
</gene>
<keyword evidence="1" id="KW-0540">Nuclease</keyword>
<dbReference type="SUPFAM" id="SSF48537">
    <property type="entry name" value="Phospholipase C/P1 nuclease"/>
    <property type="match status" value="1"/>
</dbReference>
<reference evidence="8 9" key="1">
    <citation type="submission" date="2020-08" db="EMBL/GenBank/DDBJ databases">
        <title>Novel species isolated from subtropical streams in China.</title>
        <authorList>
            <person name="Lu H."/>
        </authorList>
    </citation>
    <scope>NUCLEOTIDE SEQUENCE [LARGE SCALE GENOMIC DNA]</scope>
    <source>
        <strain evidence="8 9">CCTCC AB 2015119</strain>
    </source>
</reference>
<dbReference type="EMBL" id="JACOFT010000003">
    <property type="protein sequence ID" value="MBC3811904.1"/>
    <property type="molecule type" value="Genomic_DNA"/>
</dbReference>
<keyword evidence="5" id="KW-1015">Disulfide bond</keyword>
<dbReference type="InterPro" id="IPR008947">
    <property type="entry name" value="PLipase_C/P1_nuclease_dom_sf"/>
</dbReference>
<keyword evidence="9" id="KW-1185">Reference proteome</keyword>
<name>A0ABR6XHX3_9BURK</name>
<evidence type="ECO:0000313" key="8">
    <source>
        <dbReference type="EMBL" id="MBC3811904.1"/>
    </source>
</evidence>
<keyword evidence="2" id="KW-0479">Metal-binding</keyword>
<dbReference type="Proteomes" id="UP000637632">
    <property type="component" value="Unassembled WGS sequence"/>
</dbReference>
<evidence type="ECO:0000256" key="1">
    <source>
        <dbReference type="ARBA" id="ARBA00022722"/>
    </source>
</evidence>
<dbReference type="CDD" id="cd11010">
    <property type="entry name" value="S1-P1_nuclease"/>
    <property type="match status" value="1"/>
</dbReference>
<feature type="chain" id="PRO_5046855057" evidence="7">
    <location>
        <begin position="23"/>
        <end position="337"/>
    </location>
</feature>
<organism evidence="8 9">
    <name type="scientific">Undibacterium aquatile</name>
    <dbReference type="NCBI Taxonomy" id="1537398"/>
    <lineage>
        <taxon>Bacteria</taxon>
        <taxon>Pseudomonadati</taxon>
        <taxon>Pseudomonadota</taxon>
        <taxon>Betaproteobacteria</taxon>
        <taxon>Burkholderiales</taxon>
        <taxon>Oxalobacteraceae</taxon>
        <taxon>Undibacterium</taxon>
    </lineage>
</organism>
<evidence type="ECO:0000256" key="6">
    <source>
        <dbReference type="ARBA" id="ARBA00023180"/>
    </source>
</evidence>
<proteinExistence type="predicted"/>
<keyword evidence="4" id="KW-0378">Hydrolase</keyword>
<dbReference type="RefSeq" id="WP_190479391.1">
    <property type="nucleotide sequence ID" value="NZ_JACOFT010000003.1"/>
</dbReference>
<evidence type="ECO:0000256" key="4">
    <source>
        <dbReference type="ARBA" id="ARBA00022801"/>
    </source>
</evidence>
<dbReference type="PANTHER" id="PTHR33146:SF26">
    <property type="entry name" value="ENDONUCLEASE 4"/>
    <property type="match status" value="1"/>
</dbReference>
<evidence type="ECO:0000256" key="5">
    <source>
        <dbReference type="ARBA" id="ARBA00023157"/>
    </source>
</evidence>
<accession>A0ABR6XHX3</accession>
<dbReference type="Gene3D" id="1.10.575.10">
    <property type="entry name" value="P1 Nuclease"/>
    <property type="match status" value="1"/>
</dbReference>
<keyword evidence="7" id="KW-0732">Signal</keyword>
<dbReference type="InterPro" id="IPR003154">
    <property type="entry name" value="S1/P1nuclease"/>
</dbReference>
<sequence length="337" mass="36801">MKKIFISAMMLCATSLPQLSFAWGADGHQTVGAIADQLLSGTKAGAQVKALLGDNTLEKMSVWGDCVKGISPEKDYAYTSAGRYPECAPFENPAGIAAMADYVRRNNTNCNPAFDEENCHKQYHYADVALQHDHYKTGYVGTSDHDVVNAIRAAALVLQGKPQPKPFAFKDKQEALALLTHYVGDIHQPLHVGSVFLNAEGKIVNPDEGEYDRGSNTVGGNALQCPCGNLHSLWDDLPQQFKRGRMNEALTKKARTLNVAKAPLEQLPALWADDAVSDAKKLFAGTQFSKSTPNQRGNSWSIALPLEYEKTMVSMKEDALVRAGAHLAQILQTVWPE</sequence>
<keyword evidence="6" id="KW-0325">Glycoprotein</keyword>
<evidence type="ECO:0000256" key="7">
    <source>
        <dbReference type="SAM" id="SignalP"/>
    </source>
</evidence>